<dbReference type="GO" id="GO:0003677">
    <property type="term" value="F:DNA binding"/>
    <property type="evidence" value="ECO:0007669"/>
    <property type="project" value="UniProtKB-KW"/>
</dbReference>
<dbReference type="Proteomes" id="UP000320333">
    <property type="component" value="Unassembled WGS sequence"/>
</dbReference>
<dbReference type="FunFam" id="1.10.10.10:FF:000020">
    <property type="entry name" value="SWI/SNF complex subunit SMARCC2 isoform c"/>
    <property type="match status" value="1"/>
</dbReference>
<dbReference type="Gene3D" id="1.10.10.10">
    <property type="entry name" value="Winged helix-like DNA-binding domain superfamily/Winged helix DNA-binding domain"/>
    <property type="match status" value="1"/>
</dbReference>
<dbReference type="EMBL" id="QEAP01000014">
    <property type="protein sequence ID" value="TPX77772.1"/>
    <property type="molecule type" value="Genomic_DNA"/>
</dbReference>
<dbReference type="InterPro" id="IPR001005">
    <property type="entry name" value="SANT/Myb"/>
</dbReference>
<dbReference type="InterPro" id="IPR032451">
    <property type="entry name" value="SMARCC_C"/>
</dbReference>
<dbReference type="SUPFAM" id="SSF46689">
    <property type="entry name" value="Homeodomain-like"/>
    <property type="match status" value="2"/>
</dbReference>
<dbReference type="PROSITE" id="PS51293">
    <property type="entry name" value="SANT"/>
    <property type="match status" value="1"/>
</dbReference>
<comment type="caution">
    <text evidence="9">The sequence shown here is derived from an EMBL/GenBank/DDBJ whole genome shotgun (WGS) entry which is preliminary data.</text>
</comment>
<evidence type="ECO:0000256" key="1">
    <source>
        <dbReference type="ARBA" id="ARBA00023015"/>
    </source>
</evidence>
<evidence type="ECO:0000256" key="5">
    <source>
        <dbReference type="SAM" id="MobiDB-lite"/>
    </source>
</evidence>
<name>A0A507FNC9_9FUNG</name>
<dbReference type="PANTHER" id="PTHR12802:SF41">
    <property type="entry name" value="BRAHMA ASSOCIATED PROTEIN 155 KDA"/>
    <property type="match status" value="1"/>
</dbReference>
<evidence type="ECO:0000259" key="8">
    <source>
        <dbReference type="PROSITE" id="PS51293"/>
    </source>
</evidence>
<proteinExistence type="predicted"/>
<protein>
    <recommendedName>
        <fullName evidence="11">SWIRM domain-containing protein</fullName>
    </recommendedName>
</protein>
<dbReference type="Pfam" id="PF04433">
    <property type="entry name" value="SWIRM"/>
    <property type="match status" value="1"/>
</dbReference>
<evidence type="ECO:0000256" key="3">
    <source>
        <dbReference type="ARBA" id="ARBA00023163"/>
    </source>
</evidence>
<dbReference type="InterPro" id="IPR036388">
    <property type="entry name" value="WH-like_DNA-bd_sf"/>
</dbReference>
<dbReference type="PANTHER" id="PTHR12802">
    <property type="entry name" value="SWI/SNF COMPLEX-RELATED"/>
    <property type="match status" value="1"/>
</dbReference>
<evidence type="ECO:0000256" key="2">
    <source>
        <dbReference type="ARBA" id="ARBA00023125"/>
    </source>
</evidence>
<feature type="region of interest" description="Disordered" evidence="5">
    <location>
        <begin position="1"/>
        <end position="35"/>
    </location>
</feature>
<dbReference type="PROSITE" id="PS50934">
    <property type="entry name" value="SWIRM"/>
    <property type="match status" value="1"/>
</dbReference>
<feature type="domain" description="SANT" evidence="8">
    <location>
        <begin position="352"/>
        <end position="403"/>
    </location>
</feature>
<keyword evidence="2" id="KW-0238">DNA-binding</keyword>
<evidence type="ECO:0008006" key="11">
    <source>
        <dbReference type="Google" id="ProtNLM"/>
    </source>
</evidence>
<dbReference type="OrthoDB" id="118550at2759"/>
<keyword evidence="10" id="KW-1185">Reference proteome</keyword>
<evidence type="ECO:0000259" key="7">
    <source>
        <dbReference type="PROSITE" id="PS50934"/>
    </source>
</evidence>
<dbReference type="GO" id="GO:0045893">
    <property type="term" value="P:positive regulation of DNA-templated transcription"/>
    <property type="evidence" value="ECO:0007669"/>
    <property type="project" value="TreeGrafter"/>
</dbReference>
<dbReference type="GO" id="GO:0042393">
    <property type="term" value="F:histone binding"/>
    <property type="evidence" value="ECO:0007669"/>
    <property type="project" value="TreeGrafter"/>
</dbReference>
<feature type="domain" description="Myb-like" evidence="6">
    <location>
        <begin position="356"/>
        <end position="395"/>
    </location>
</feature>
<dbReference type="InterPro" id="IPR017884">
    <property type="entry name" value="SANT_dom"/>
</dbReference>
<dbReference type="InterPro" id="IPR009057">
    <property type="entry name" value="Homeodomain-like_sf"/>
</dbReference>
<feature type="region of interest" description="Disordered" evidence="5">
    <location>
        <begin position="196"/>
        <end position="222"/>
    </location>
</feature>
<reference evidence="9 10" key="1">
    <citation type="journal article" date="2019" name="Sci. Rep.">
        <title>Comparative genomics of chytrid fungi reveal insights into the obligate biotrophic and pathogenic lifestyle of Synchytrium endobioticum.</title>
        <authorList>
            <person name="van de Vossenberg B.T.L.H."/>
            <person name="Warris S."/>
            <person name="Nguyen H.D.T."/>
            <person name="van Gent-Pelzer M.P.E."/>
            <person name="Joly D.L."/>
            <person name="van de Geest H.C."/>
            <person name="Bonants P.J.M."/>
            <person name="Smith D.S."/>
            <person name="Levesque C.A."/>
            <person name="van der Lee T.A.J."/>
        </authorList>
    </citation>
    <scope>NUCLEOTIDE SEQUENCE [LARGE SCALE GENOMIC DNA]</scope>
    <source>
        <strain evidence="9 10">CBS 675.73</strain>
    </source>
</reference>
<dbReference type="AlphaFoldDB" id="A0A507FNC9"/>
<dbReference type="InterPro" id="IPR007526">
    <property type="entry name" value="SWIRM"/>
</dbReference>
<dbReference type="CDD" id="cd00167">
    <property type="entry name" value="SANT"/>
    <property type="match status" value="1"/>
</dbReference>
<organism evidence="9 10">
    <name type="scientific">Chytriomyces confervae</name>
    <dbReference type="NCBI Taxonomy" id="246404"/>
    <lineage>
        <taxon>Eukaryota</taxon>
        <taxon>Fungi</taxon>
        <taxon>Fungi incertae sedis</taxon>
        <taxon>Chytridiomycota</taxon>
        <taxon>Chytridiomycota incertae sedis</taxon>
        <taxon>Chytridiomycetes</taxon>
        <taxon>Chytridiales</taxon>
        <taxon>Chytriomycetaceae</taxon>
        <taxon>Chytriomyces</taxon>
    </lineage>
</organism>
<dbReference type="STRING" id="246404.A0A507FNC9"/>
<dbReference type="Pfam" id="PF16495">
    <property type="entry name" value="SWIRM-assoc_1"/>
    <property type="match status" value="1"/>
</dbReference>
<gene>
    <name evidence="9" type="ORF">CcCBS67573_g00918</name>
</gene>
<dbReference type="Pfam" id="PF00249">
    <property type="entry name" value="Myb_DNA-binding"/>
    <property type="match status" value="1"/>
</dbReference>
<keyword evidence="4" id="KW-0539">Nucleus</keyword>
<dbReference type="FunFam" id="1.10.10.60:FF:000014">
    <property type="entry name" value="SWI/SNF complex subunit SMARCC2 isoform C"/>
    <property type="match status" value="1"/>
</dbReference>
<evidence type="ECO:0000256" key="4">
    <source>
        <dbReference type="ARBA" id="ARBA00023242"/>
    </source>
</evidence>
<dbReference type="GO" id="GO:0016514">
    <property type="term" value="C:SWI/SNF complex"/>
    <property type="evidence" value="ECO:0007669"/>
    <property type="project" value="TreeGrafter"/>
</dbReference>
<evidence type="ECO:0000313" key="10">
    <source>
        <dbReference type="Proteomes" id="UP000320333"/>
    </source>
</evidence>
<sequence length="692" mass="73313">MARGDGDTPSPAVDFDDDDENDMDNSSSSDDMEDAPTVAKTVTGLPIKAIPHALDYTAPSAAKYIAAQAAEVFIPSYSTWFDFDKIANVEMKALPEFFSNKNKSKTPLVYQDYRNFMVNSYRLNPTEYLTVTACRRNLAGDVCSIMRVHSFLEQWGLINFQVDADSRPSFMGPSFTGHFAVTADTPRGLVPFGPSIPVNKDTSRHPKTEGFGSGTPITASSIPPSNQLADQLAYKRESNSNADNTKKLIYACRTCGVDCTRLRYHVPFEKPIASKGEGSEESVVPSTAMAASGFSLPTNGADASKKASDGDAGFVEPQSLGFNLCKDCYLEGRFPSNLYSGDFKRFAEPSVQASKPWTDQETLLLLEGIELFDQDWTRIASHVGTRSKEACVLQFLGIPMQDEDSLLGRPVAELGALSYGKGGEILPFSGADNPVLSVVSLLVGLVRPEVAKAGAKAAVSAMKTGVAAAEVGVATTSAEPMSATTKNELSDNAMVVDEPHPSVSTIKLEQEKSQPSPNPAAAAAKDSISAALHGAGKEVNSIEHAAATALGAAAAKAAMMASQEAAEARRLTLEVIGLHIRKMNIKLKHFEDVEAIVEAELTQVERERKIVFAEKMALKKERAELQALGERLNAEERGGGFGAVNGGSGGGGGVMGMDGLLSHGGGAGEATMQVVNAQPPTAMEGVSVATLG</sequence>
<dbReference type="PROSITE" id="PS50090">
    <property type="entry name" value="MYB_LIKE"/>
    <property type="match status" value="1"/>
</dbReference>
<dbReference type="SMART" id="SM00717">
    <property type="entry name" value="SANT"/>
    <property type="match status" value="1"/>
</dbReference>
<feature type="domain" description="SWIRM" evidence="7">
    <location>
        <begin position="72"/>
        <end position="169"/>
    </location>
</feature>
<dbReference type="Gene3D" id="1.10.10.60">
    <property type="entry name" value="Homeodomain-like"/>
    <property type="match status" value="1"/>
</dbReference>
<evidence type="ECO:0000313" key="9">
    <source>
        <dbReference type="EMBL" id="TPX77772.1"/>
    </source>
</evidence>
<accession>A0A507FNC9</accession>
<keyword evidence="3" id="KW-0804">Transcription</keyword>
<evidence type="ECO:0000259" key="6">
    <source>
        <dbReference type="PROSITE" id="PS50090"/>
    </source>
</evidence>
<keyword evidence="1" id="KW-0805">Transcription regulation</keyword>
<feature type="compositionally biased region" description="Acidic residues" evidence="5">
    <location>
        <begin position="14"/>
        <end position="23"/>
    </location>
</feature>